<proteinExistence type="predicted"/>
<organism evidence="1">
    <name type="scientific">Anguilla anguilla</name>
    <name type="common">European freshwater eel</name>
    <name type="synonym">Muraena anguilla</name>
    <dbReference type="NCBI Taxonomy" id="7936"/>
    <lineage>
        <taxon>Eukaryota</taxon>
        <taxon>Metazoa</taxon>
        <taxon>Chordata</taxon>
        <taxon>Craniata</taxon>
        <taxon>Vertebrata</taxon>
        <taxon>Euteleostomi</taxon>
        <taxon>Actinopterygii</taxon>
        <taxon>Neopterygii</taxon>
        <taxon>Teleostei</taxon>
        <taxon>Anguilliformes</taxon>
        <taxon>Anguillidae</taxon>
        <taxon>Anguilla</taxon>
    </lineage>
</organism>
<reference evidence="1" key="1">
    <citation type="submission" date="2014-11" db="EMBL/GenBank/DDBJ databases">
        <authorList>
            <person name="Amaro Gonzalez C."/>
        </authorList>
    </citation>
    <scope>NUCLEOTIDE SEQUENCE</scope>
</reference>
<name>A0A0E9TS37_ANGAN</name>
<protein>
    <submittedName>
        <fullName evidence="1">Uncharacterized protein</fullName>
    </submittedName>
</protein>
<evidence type="ECO:0000313" key="1">
    <source>
        <dbReference type="EMBL" id="JAH55553.1"/>
    </source>
</evidence>
<dbReference type="AlphaFoldDB" id="A0A0E9TS37"/>
<dbReference type="EMBL" id="GBXM01053024">
    <property type="protein sequence ID" value="JAH55553.1"/>
    <property type="molecule type" value="Transcribed_RNA"/>
</dbReference>
<accession>A0A0E9TS37</accession>
<sequence length="34" mass="4127">MILMMLMMLHPVVKRYFSAERRVFPHPQSREPVV</sequence>
<reference evidence="1" key="2">
    <citation type="journal article" date="2015" name="Fish Shellfish Immunol.">
        <title>Early steps in the European eel (Anguilla anguilla)-Vibrio vulnificus interaction in the gills: Role of the RtxA13 toxin.</title>
        <authorList>
            <person name="Callol A."/>
            <person name="Pajuelo D."/>
            <person name="Ebbesson L."/>
            <person name="Teles M."/>
            <person name="MacKenzie S."/>
            <person name="Amaro C."/>
        </authorList>
    </citation>
    <scope>NUCLEOTIDE SEQUENCE</scope>
</reference>